<dbReference type="SMART" id="SM00382">
    <property type="entry name" value="AAA"/>
    <property type="match status" value="1"/>
</dbReference>
<dbReference type="PANTHER" id="PTHR43335">
    <property type="entry name" value="ABC TRANSPORTER, ATP-BINDING PROTEIN"/>
    <property type="match status" value="1"/>
</dbReference>
<keyword evidence="4" id="KW-0067">ATP-binding</keyword>
<proteinExistence type="inferred from homology"/>
<dbReference type="GO" id="GO:0005524">
    <property type="term" value="F:ATP binding"/>
    <property type="evidence" value="ECO:0007669"/>
    <property type="project" value="UniProtKB-KW"/>
</dbReference>
<keyword evidence="2" id="KW-0813">Transport</keyword>
<dbReference type="InterPro" id="IPR003439">
    <property type="entry name" value="ABC_transporter-like_ATP-bd"/>
</dbReference>
<protein>
    <submittedName>
        <fullName evidence="6">Protein involved in gliding motility GldA</fullName>
    </submittedName>
</protein>
<accession>A0A2M9CSY0</accession>
<dbReference type="Gene3D" id="3.40.50.300">
    <property type="entry name" value="P-loop containing nucleotide triphosphate hydrolases"/>
    <property type="match status" value="1"/>
</dbReference>
<dbReference type="Pfam" id="PF00005">
    <property type="entry name" value="ABC_tran"/>
    <property type="match status" value="1"/>
</dbReference>
<comment type="similarity">
    <text evidence="1">Belongs to the ABC transporter superfamily.</text>
</comment>
<dbReference type="RefSeq" id="WP_100313694.1">
    <property type="nucleotide sequence ID" value="NZ_PGFG01000001.1"/>
</dbReference>
<evidence type="ECO:0000256" key="3">
    <source>
        <dbReference type="ARBA" id="ARBA00022741"/>
    </source>
</evidence>
<dbReference type="OrthoDB" id="9801987at2"/>
<sequence>MSVKLTHVSRYYGAQPAVDDISFDIHPGEVVGFLGPNGAGKTTTMRMITAYLKPASGKIEVCGHDVVRDSLAVKRITGYLPEQNPLYPDLYVREYLRWMADIHHLGKRARQRVEEVIGLTGLGKESHKKIGMLSKGYRQRVGLAQALLHDPEVLILDEPTSGLDPNQIVDIRQLIRELGRQKTVILSTHILQEVEAMCQRVIIIHRGKIVADGDIETLRQQAAAQQVLEVEWAETLAEDWWRDVPGIQQARAHTPRQWQLIAADAEELKKNLFRYALQNNLNIISLQTQMRSLEEVFRQLTQV</sequence>
<dbReference type="PANTHER" id="PTHR43335:SF4">
    <property type="entry name" value="ABC TRANSPORTER, ATP-BINDING PROTEIN"/>
    <property type="match status" value="1"/>
</dbReference>
<evidence type="ECO:0000313" key="7">
    <source>
        <dbReference type="Proteomes" id="UP000230000"/>
    </source>
</evidence>
<dbReference type="SUPFAM" id="SSF52540">
    <property type="entry name" value="P-loop containing nucleoside triphosphate hydrolases"/>
    <property type="match status" value="1"/>
</dbReference>
<evidence type="ECO:0000259" key="5">
    <source>
        <dbReference type="PROSITE" id="PS50893"/>
    </source>
</evidence>
<gene>
    <name evidence="6" type="ORF">BXY57_0600</name>
</gene>
<dbReference type="InterPro" id="IPR025302">
    <property type="entry name" value="DrrA1/2-like_C"/>
</dbReference>
<evidence type="ECO:0000313" key="6">
    <source>
        <dbReference type="EMBL" id="PJJ75032.1"/>
    </source>
</evidence>
<evidence type="ECO:0000256" key="1">
    <source>
        <dbReference type="ARBA" id="ARBA00005417"/>
    </source>
</evidence>
<evidence type="ECO:0000256" key="2">
    <source>
        <dbReference type="ARBA" id="ARBA00022448"/>
    </source>
</evidence>
<dbReference type="Proteomes" id="UP000230000">
    <property type="component" value="Unassembled WGS sequence"/>
</dbReference>
<feature type="domain" description="ABC transporter" evidence="5">
    <location>
        <begin position="3"/>
        <end position="231"/>
    </location>
</feature>
<dbReference type="InterPro" id="IPR027417">
    <property type="entry name" value="P-loop_NTPase"/>
</dbReference>
<name>A0A2M9CSY0_9BACT</name>
<comment type="caution">
    <text evidence="6">The sequence shown here is derived from an EMBL/GenBank/DDBJ whole genome shotgun (WGS) entry which is preliminary data.</text>
</comment>
<dbReference type="Pfam" id="PF13732">
    <property type="entry name" value="DrrA1-3_C"/>
    <property type="match status" value="1"/>
</dbReference>
<dbReference type="CDD" id="cd03230">
    <property type="entry name" value="ABC_DR_subfamily_A"/>
    <property type="match status" value="1"/>
</dbReference>
<dbReference type="InterPro" id="IPR019864">
    <property type="entry name" value="Motility-assoc_ABC_GldA"/>
</dbReference>
<dbReference type="EMBL" id="PGFG01000001">
    <property type="protein sequence ID" value="PJJ75032.1"/>
    <property type="molecule type" value="Genomic_DNA"/>
</dbReference>
<evidence type="ECO:0000256" key="4">
    <source>
        <dbReference type="ARBA" id="ARBA00022840"/>
    </source>
</evidence>
<keyword evidence="3" id="KW-0547">Nucleotide-binding</keyword>
<dbReference type="InterPro" id="IPR003593">
    <property type="entry name" value="AAA+_ATPase"/>
</dbReference>
<keyword evidence="7" id="KW-1185">Reference proteome</keyword>
<dbReference type="GO" id="GO:0016887">
    <property type="term" value="F:ATP hydrolysis activity"/>
    <property type="evidence" value="ECO:0007669"/>
    <property type="project" value="InterPro"/>
</dbReference>
<dbReference type="NCBIfam" id="TIGR03522">
    <property type="entry name" value="GldA_ABC_ATP"/>
    <property type="match status" value="1"/>
</dbReference>
<dbReference type="AlphaFoldDB" id="A0A2M9CSY0"/>
<dbReference type="PROSITE" id="PS50893">
    <property type="entry name" value="ABC_TRANSPORTER_2"/>
    <property type="match status" value="1"/>
</dbReference>
<organism evidence="6 7">
    <name type="scientific">Thermoflavifilum aggregans</name>
    <dbReference type="NCBI Taxonomy" id="454188"/>
    <lineage>
        <taxon>Bacteria</taxon>
        <taxon>Pseudomonadati</taxon>
        <taxon>Bacteroidota</taxon>
        <taxon>Chitinophagia</taxon>
        <taxon>Chitinophagales</taxon>
        <taxon>Chitinophagaceae</taxon>
        <taxon>Thermoflavifilum</taxon>
    </lineage>
</organism>
<reference evidence="6 7" key="1">
    <citation type="submission" date="2017-11" db="EMBL/GenBank/DDBJ databases">
        <title>Genomic Encyclopedia of Archaeal and Bacterial Type Strains, Phase II (KMG-II): From Individual Species to Whole Genera.</title>
        <authorList>
            <person name="Goeker M."/>
        </authorList>
    </citation>
    <scope>NUCLEOTIDE SEQUENCE [LARGE SCALE GENOMIC DNA]</scope>
    <source>
        <strain evidence="6 7">DSM 27268</strain>
    </source>
</reference>